<dbReference type="SUPFAM" id="SSF51735">
    <property type="entry name" value="NAD(P)-binding Rossmann-fold domains"/>
    <property type="match status" value="1"/>
</dbReference>
<evidence type="ECO:0000256" key="3">
    <source>
        <dbReference type="ARBA" id="ARBA00023002"/>
    </source>
</evidence>
<dbReference type="InParanoid" id="A0A0C2WN66"/>
<dbReference type="EMBL" id="KN818360">
    <property type="protein sequence ID" value="KIL57703.1"/>
    <property type="molecule type" value="Genomic_DNA"/>
</dbReference>
<sequence>MPSKPARRPPLPKGALCATLFSRGGDVYHWSFIYPISSEDAIKFHAVTGAESWLYQRDEHFVARSRYACVVVQLSKSDWILQAGGGDFETDVDEPGACTAEDVDRILHDIPLVTAGGEDETFTCRVWMRAAVTKLHEARVINCSDPKRLEDELRQLARTNNQATLDGLGRGIGYSTVKHFARAGAKVYLAARDEKGASDAIVRLKSEGLEPGNGEVAWLRLDQSDPRDAKKSAEEFLKLESRLDILVLNAAMTRSDFALSADGISTMVVVNYISPFIFTNTLLPLMEETARQPDSDVRIVNVSSMTMRNFPTDGLQFKKTEDLNMEFKGSLMDTIYRYAHSKLLGVMWVRTLQKRFDETNPSIPITVIAAHPGAVKTFINDTDVPLILRWLTRLFGVEVDIGTYNNLFAGASKQVAQERDKYKGAYIEPVGKVAIPPAVAANEENAEDLWKTTEEFLQRIGVQ</sequence>
<keyword evidence="3" id="KW-0560">Oxidoreductase</keyword>
<evidence type="ECO:0000313" key="5">
    <source>
        <dbReference type="Proteomes" id="UP000054549"/>
    </source>
</evidence>
<accession>A0A0C2WN66</accession>
<gene>
    <name evidence="4" type="ORF">M378DRAFT_16069</name>
</gene>
<organism evidence="4 5">
    <name type="scientific">Amanita muscaria (strain Koide BX008)</name>
    <dbReference type="NCBI Taxonomy" id="946122"/>
    <lineage>
        <taxon>Eukaryota</taxon>
        <taxon>Fungi</taxon>
        <taxon>Dikarya</taxon>
        <taxon>Basidiomycota</taxon>
        <taxon>Agaricomycotina</taxon>
        <taxon>Agaricomycetes</taxon>
        <taxon>Agaricomycetidae</taxon>
        <taxon>Agaricales</taxon>
        <taxon>Pluteineae</taxon>
        <taxon>Amanitaceae</taxon>
        <taxon>Amanita</taxon>
    </lineage>
</organism>
<reference evidence="4 5" key="1">
    <citation type="submission" date="2014-04" db="EMBL/GenBank/DDBJ databases">
        <title>Evolutionary Origins and Diversification of the Mycorrhizal Mutualists.</title>
        <authorList>
            <consortium name="DOE Joint Genome Institute"/>
            <consortium name="Mycorrhizal Genomics Consortium"/>
            <person name="Kohler A."/>
            <person name="Kuo A."/>
            <person name="Nagy L.G."/>
            <person name="Floudas D."/>
            <person name="Copeland A."/>
            <person name="Barry K.W."/>
            <person name="Cichocki N."/>
            <person name="Veneault-Fourrey C."/>
            <person name="LaButti K."/>
            <person name="Lindquist E.A."/>
            <person name="Lipzen A."/>
            <person name="Lundell T."/>
            <person name="Morin E."/>
            <person name="Murat C."/>
            <person name="Riley R."/>
            <person name="Ohm R."/>
            <person name="Sun H."/>
            <person name="Tunlid A."/>
            <person name="Henrissat B."/>
            <person name="Grigoriev I.V."/>
            <person name="Hibbett D.S."/>
            <person name="Martin F."/>
        </authorList>
    </citation>
    <scope>NUCLEOTIDE SEQUENCE [LARGE SCALE GENOMIC DNA]</scope>
    <source>
        <strain evidence="4 5">Koide BX008</strain>
    </source>
</reference>
<dbReference type="GO" id="GO:0016491">
    <property type="term" value="F:oxidoreductase activity"/>
    <property type="evidence" value="ECO:0007669"/>
    <property type="project" value="UniProtKB-KW"/>
</dbReference>
<keyword evidence="2" id="KW-0521">NADP</keyword>
<dbReference type="HOGENOM" id="CLU_590464_0_0_1"/>
<evidence type="ECO:0000313" key="4">
    <source>
        <dbReference type="EMBL" id="KIL57703.1"/>
    </source>
</evidence>
<dbReference type="InterPro" id="IPR002347">
    <property type="entry name" value="SDR_fam"/>
</dbReference>
<dbReference type="OrthoDB" id="191139at2759"/>
<dbReference type="InterPro" id="IPR036291">
    <property type="entry name" value="NAD(P)-bd_dom_sf"/>
</dbReference>
<dbReference type="AlphaFoldDB" id="A0A0C2WN66"/>
<dbReference type="PANTHER" id="PTHR24320:SF282">
    <property type="entry name" value="WW DOMAIN-CONTAINING OXIDOREDUCTASE"/>
    <property type="match status" value="1"/>
</dbReference>
<proteinExistence type="inferred from homology"/>
<dbReference type="Pfam" id="PF00106">
    <property type="entry name" value="adh_short"/>
    <property type="match status" value="1"/>
</dbReference>
<evidence type="ECO:0000256" key="2">
    <source>
        <dbReference type="ARBA" id="ARBA00022857"/>
    </source>
</evidence>
<dbReference type="Gene3D" id="3.40.50.720">
    <property type="entry name" value="NAD(P)-binding Rossmann-like Domain"/>
    <property type="match status" value="1"/>
</dbReference>
<name>A0A0C2WN66_AMAMK</name>
<dbReference type="STRING" id="946122.A0A0C2WN66"/>
<keyword evidence="5" id="KW-1185">Reference proteome</keyword>
<dbReference type="PANTHER" id="PTHR24320">
    <property type="entry name" value="RETINOL DEHYDROGENASE"/>
    <property type="match status" value="1"/>
</dbReference>
<protein>
    <submittedName>
        <fullName evidence="4">Uncharacterized protein</fullName>
    </submittedName>
</protein>
<comment type="similarity">
    <text evidence="1">Belongs to the short-chain dehydrogenases/reductases (SDR) family.</text>
</comment>
<evidence type="ECO:0000256" key="1">
    <source>
        <dbReference type="ARBA" id="ARBA00006484"/>
    </source>
</evidence>
<dbReference type="Proteomes" id="UP000054549">
    <property type="component" value="Unassembled WGS sequence"/>
</dbReference>